<keyword evidence="2" id="KW-1185">Reference proteome</keyword>
<comment type="caution">
    <text evidence="1">The sequence shown here is derived from an EMBL/GenBank/DDBJ whole genome shotgun (WGS) entry which is preliminary data.</text>
</comment>
<evidence type="ECO:0000313" key="1">
    <source>
        <dbReference type="EMBL" id="MDN4611074.1"/>
    </source>
</evidence>
<gene>
    <name evidence="1" type="ORF">P5G52_09350</name>
</gene>
<proteinExistence type="predicted"/>
<reference evidence="1" key="1">
    <citation type="submission" date="2023-06" db="EMBL/GenBank/DDBJ databases">
        <title>MT1 and MT2 Draft Genomes of Novel Species.</title>
        <authorList>
            <person name="Venkateswaran K."/>
        </authorList>
    </citation>
    <scope>NUCLEOTIDE SEQUENCE</scope>
    <source>
        <strain evidence="1">IIF3SC-B10</strain>
    </source>
</reference>
<evidence type="ECO:0000313" key="2">
    <source>
        <dbReference type="Proteomes" id="UP001174209"/>
    </source>
</evidence>
<dbReference type="RefSeq" id="WP_301226763.1">
    <property type="nucleotide sequence ID" value="NZ_JAROCG010000001.1"/>
</dbReference>
<accession>A0ABT8K150</accession>
<organism evidence="1 2">
    <name type="scientific">Arthrobacter burdickii</name>
    <dbReference type="NCBI Taxonomy" id="3035920"/>
    <lineage>
        <taxon>Bacteria</taxon>
        <taxon>Bacillati</taxon>
        <taxon>Actinomycetota</taxon>
        <taxon>Actinomycetes</taxon>
        <taxon>Micrococcales</taxon>
        <taxon>Micrococcaceae</taxon>
        <taxon>Arthrobacter</taxon>
    </lineage>
</organism>
<dbReference type="EMBL" id="JAROCG010000001">
    <property type="protein sequence ID" value="MDN4611074.1"/>
    <property type="molecule type" value="Genomic_DNA"/>
</dbReference>
<protein>
    <submittedName>
        <fullName evidence="1">Uncharacterized protein</fullName>
    </submittedName>
</protein>
<name>A0ABT8K150_9MICC</name>
<sequence length="82" mass="8533">MELSNAEQTGILEAVAVVGLIIRNEGDAGAETMVSETDNPVGLARAACGLAAALLLGLAPEREQWFLDQYRQHALGRPAGGS</sequence>
<dbReference type="Proteomes" id="UP001174209">
    <property type="component" value="Unassembled WGS sequence"/>
</dbReference>